<dbReference type="RefSeq" id="WP_006190954.1">
    <property type="nucleotide sequence ID" value="NC_015437.1"/>
</dbReference>
<keyword evidence="3" id="KW-0479">Metal-binding</keyword>
<dbReference type="Pfam" id="PF12890">
    <property type="entry name" value="DHOase"/>
    <property type="match status" value="1"/>
</dbReference>
<dbReference type="GO" id="GO:0006145">
    <property type="term" value="P:purine nucleobase catabolic process"/>
    <property type="evidence" value="ECO:0007669"/>
    <property type="project" value="TreeGrafter"/>
</dbReference>
<feature type="binding site" evidence="3">
    <location>
        <position position="305"/>
    </location>
    <ligand>
        <name>Zn(2+)</name>
        <dbReference type="ChEBI" id="CHEBI:29105"/>
        <label>1</label>
    </ligand>
</feature>
<feature type="binding site" evidence="3">
    <location>
        <begin position="62"/>
        <end position="64"/>
    </location>
    <ligand>
        <name>substrate</name>
    </ligand>
</feature>
<dbReference type="GO" id="GO:0004151">
    <property type="term" value="F:dihydroorotase activity"/>
    <property type="evidence" value="ECO:0007669"/>
    <property type="project" value="UniProtKB-UniRule"/>
</dbReference>
<dbReference type="InterPro" id="IPR050138">
    <property type="entry name" value="DHOase/Allantoinase_Hydrolase"/>
</dbReference>
<dbReference type="GO" id="GO:0044205">
    <property type="term" value="P:'de novo' UMP biosynthetic process"/>
    <property type="evidence" value="ECO:0007669"/>
    <property type="project" value="UniProtKB-UniRule"/>
</dbReference>
<evidence type="ECO:0000313" key="6">
    <source>
        <dbReference type="EMBL" id="AEB99913.1"/>
    </source>
</evidence>
<feature type="active site" evidence="3">
    <location>
        <position position="305"/>
    </location>
</feature>
<keyword evidence="1 3" id="KW-0862">Zinc</keyword>
<evidence type="ECO:0000313" key="9">
    <source>
        <dbReference type="Proteomes" id="UP000011124"/>
    </source>
</evidence>
<dbReference type="HOGENOM" id="CLU_015572_1_0_9"/>
<reference evidence="6 9" key="2">
    <citation type="submission" date="2011-04" db="EMBL/GenBank/DDBJ databases">
        <title>The complete genome of Selenomonas sputigena DSM 20758.</title>
        <authorList>
            <consortium name="US DOE Joint Genome Institute (JGI-PGF)"/>
            <person name="Lucas S."/>
            <person name="Copeland A."/>
            <person name="Lapidus A."/>
            <person name="Bruce D."/>
            <person name="Goodwin L."/>
            <person name="Pitluck S."/>
            <person name="Peters L."/>
            <person name="Kyrpides N."/>
            <person name="Mavromatis K."/>
            <person name="Ivanova N."/>
            <person name="Ovchinnikova G."/>
            <person name="Teshima H."/>
            <person name="Detter J.C."/>
            <person name="Tapia R."/>
            <person name="Han C."/>
            <person name="Land M."/>
            <person name="Hauser L."/>
            <person name="Markowitz V."/>
            <person name="Cheng J.-F."/>
            <person name="Hugenholtz P."/>
            <person name="Woyke T."/>
            <person name="Wu D."/>
            <person name="Gronow S."/>
            <person name="Wellnitz S."/>
            <person name="Schneider S."/>
            <person name="Klenk H.-P."/>
            <person name="Eisen J.A."/>
        </authorList>
    </citation>
    <scope>NUCLEOTIDE SEQUENCE [LARGE SCALE GENOMIC DNA]</scope>
    <source>
        <strain evidence="6">ATCC 35185</strain>
        <strain evidence="9">ATCC 35185 / DSM 20758 / VPI D19B-28</strain>
    </source>
</reference>
<dbReference type="SUPFAM" id="SSF51556">
    <property type="entry name" value="Metallo-dependent hydrolases"/>
    <property type="match status" value="1"/>
</dbReference>
<dbReference type="STRING" id="546271.Selsp_0949"/>
<dbReference type="InterPro" id="IPR024403">
    <property type="entry name" value="DHOase_cat"/>
</dbReference>
<sequence length="436" mass="47117">MKQIFKGGRVVDPKNGVDEKLDILVEDGIVQKVDKNVVDEEAKIVDVSGKVLVPGLIDMHTHLREPGQEAKEDFLSGSKAAAAGGFTTVATMPNTSPVVDTAALVRSLQTRAKEVGLVHIEIIGALTKGQKGEELAEVGDMSLAGAVAFSDDGHYVKSAKVMMNGMDYLKKFDKIIIDHDEELSLIEEGVMNEGHRSAMLGMKGRPTVAEDIAVARDILLAEYVDSPVHVAHISSARSAELVREGKRRGVKVTAEVTPHHLILTDACVNPLDSSTKVNPPLRGQKDVDAMLEALQDGTIDIIVSDHSPHAEEEKDREYMYAPSGFPGLETTLGLLLTAFYHKGKMDLSTLIAKMTSAPAALFHLKAGSLEAGMPADITVIDLEKEWVVDADKFYTRGTHSPYVGRRLKGRAVMTVVDGRIVMRDGNVLASKKENVG</sequence>
<keyword evidence="3 7" id="KW-0378">Hydrolase</keyword>
<dbReference type="SUPFAM" id="SSF51338">
    <property type="entry name" value="Composite domain of metallo-dependent hydrolases"/>
    <property type="match status" value="1"/>
</dbReference>
<dbReference type="Gene3D" id="2.30.40.10">
    <property type="entry name" value="Urease, subunit C, domain 1"/>
    <property type="match status" value="1"/>
</dbReference>
<dbReference type="EMBL" id="CP002637">
    <property type="protein sequence ID" value="AEB99913.1"/>
    <property type="molecule type" value="Genomic_DNA"/>
</dbReference>
<dbReference type="InterPro" id="IPR011059">
    <property type="entry name" value="Metal-dep_hydrolase_composite"/>
</dbReference>
<reference evidence="7 8" key="1">
    <citation type="submission" date="2009-09" db="EMBL/GenBank/DDBJ databases">
        <authorList>
            <person name="Weinstock G."/>
            <person name="Sodergren E."/>
            <person name="Clifton S."/>
            <person name="Fulton L."/>
            <person name="Fulton B."/>
            <person name="Courtney L."/>
            <person name="Fronick C."/>
            <person name="Harrison M."/>
            <person name="Strong C."/>
            <person name="Farmer C."/>
            <person name="Delahaunty K."/>
            <person name="Markovic C."/>
            <person name="Hall O."/>
            <person name="Minx P."/>
            <person name="Tomlinson C."/>
            <person name="Mitreva M."/>
            <person name="Nelson J."/>
            <person name="Hou S."/>
            <person name="Wollam A."/>
            <person name="Pepin K.H."/>
            <person name="Johnson M."/>
            <person name="Bhonagiri V."/>
            <person name="Nash W.E."/>
            <person name="Warren W."/>
            <person name="Chinwalla A."/>
            <person name="Mardis E.R."/>
            <person name="Wilson R.K."/>
        </authorList>
    </citation>
    <scope>NUCLEOTIDE SEQUENCE [LARGE SCALE GENOMIC DNA]</scope>
    <source>
        <strain evidence="7">ATCC 35185</strain>
        <strain evidence="8">ATCC 35185 / DSM 20758 / VPI D19B-28</strain>
    </source>
</reference>
<proteinExistence type="inferred from homology"/>
<dbReference type="NCBIfam" id="TIGR00857">
    <property type="entry name" value="pyrC_multi"/>
    <property type="match status" value="1"/>
</dbReference>
<evidence type="ECO:0000256" key="3">
    <source>
        <dbReference type="HAMAP-Rule" id="MF_00220"/>
    </source>
</evidence>
<evidence type="ECO:0000256" key="1">
    <source>
        <dbReference type="ARBA" id="ARBA00022833"/>
    </source>
</evidence>
<organism evidence="7 8">
    <name type="scientific">Selenomonas sputigena (strain ATCC 35185 / DSM 20758 / CCUG 44933 / VPI D19B-28)</name>
    <dbReference type="NCBI Taxonomy" id="546271"/>
    <lineage>
        <taxon>Bacteria</taxon>
        <taxon>Bacillati</taxon>
        <taxon>Bacillota</taxon>
        <taxon>Negativicutes</taxon>
        <taxon>Selenomonadales</taxon>
        <taxon>Selenomonadaceae</taxon>
        <taxon>Selenomonas</taxon>
    </lineage>
</organism>
<evidence type="ECO:0000256" key="2">
    <source>
        <dbReference type="ARBA" id="ARBA00022975"/>
    </source>
</evidence>
<dbReference type="Proteomes" id="UP000011124">
    <property type="component" value="Chromosome"/>
</dbReference>
<keyword evidence="9" id="KW-1185">Reference proteome</keyword>
<protein>
    <recommendedName>
        <fullName evidence="3">Dihydroorotase</fullName>
        <shortName evidence="3">DHOase</shortName>
        <ecNumber evidence="3">3.5.2.3</ecNumber>
    </recommendedName>
</protein>
<feature type="binding site" evidence="3">
    <location>
        <position position="60"/>
    </location>
    <ligand>
        <name>Zn(2+)</name>
        <dbReference type="ChEBI" id="CHEBI:29105"/>
        <label>1</label>
    </ligand>
</feature>
<comment type="pathway">
    <text evidence="3">Pyrimidine metabolism; UMP biosynthesis via de novo pathway; (S)-dihydroorotate from bicarbonate: step 3/3.</text>
</comment>
<feature type="binding site" evidence="3">
    <location>
        <position position="278"/>
    </location>
    <ligand>
        <name>substrate</name>
    </ligand>
</feature>
<dbReference type="InterPro" id="IPR013108">
    <property type="entry name" value="Amidohydro_3"/>
</dbReference>
<comment type="similarity">
    <text evidence="3">Belongs to the metallo-dependent hydrolases superfamily. DHOase family. Class I DHOase subfamily.</text>
</comment>
<dbReference type="InterPro" id="IPR032466">
    <property type="entry name" value="Metal_Hydrolase"/>
</dbReference>
<dbReference type="EMBL" id="ACKP02000007">
    <property type="protein sequence ID" value="EEX78326.1"/>
    <property type="molecule type" value="Genomic_DNA"/>
</dbReference>
<feature type="binding site" evidence="3">
    <location>
        <position position="94"/>
    </location>
    <ligand>
        <name>substrate</name>
    </ligand>
</feature>
<feature type="binding site" evidence="3">
    <location>
        <position position="232"/>
    </location>
    <ligand>
        <name>Zn(2+)</name>
        <dbReference type="ChEBI" id="CHEBI:29105"/>
        <label>2</label>
    </ligand>
</feature>
<name>C9LS47_SELS3</name>
<evidence type="ECO:0000313" key="8">
    <source>
        <dbReference type="Proteomes" id="UP000003505"/>
    </source>
</evidence>
<comment type="cofactor">
    <cofactor evidence="3">
        <name>Zn(2+)</name>
        <dbReference type="ChEBI" id="CHEBI:29105"/>
    </cofactor>
    <text evidence="3">Binds 2 Zn(2+) ions per subunit.</text>
</comment>
<dbReference type="EC" id="3.5.2.3" evidence="3"/>
<dbReference type="AlphaFoldDB" id="C9LS47"/>
<dbReference type="GO" id="GO:0005737">
    <property type="term" value="C:cytoplasm"/>
    <property type="evidence" value="ECO:0007669"/>
    <property type="project" value="TreeGrafter"/>
</dbReference>
<dbReference type="KEGG" id="ssg:Selsp_0949"/>
<evidence type="ECO:0000259" key="4">
    <source>
        <dbReference type="Pfam" id="PF07969"/>
    </source>
</evidence>
<dbReference type="Proteomes" id="UP000003505">
    <property type="component" value="Unassembled WGS sequence"/>
</dbReference>
<dbReference type="InterPro" id="IPR004722">
    <property type="entry name" value="DHOase"/>
</dbReference>
<dbReference type="Gene3D" id="3.20.20.140">
    <property type="entry name" value="Metal-dependent hydrolases"/>
    <property type="match status" value="1"/>
</dbReference>
<dbReference type="HAMAP" id="MF_00220_B">
    <property type="entry name" value="PyrC_classI_B"/>
    <property type="match status" value="1"/>
</dbReference>
<feature type="binding site" evidence="3">
    <location>
        <position position="62"/>
    </location>
    <ligand>
        <name>Zn(2+)</name>
        <dbReference type="ChEBI" id="CHEBI:29105"/>
        <label>1</label>
    </ligand>
</feature>
<feature type="binding site" evidence="3">
    <location>
        <position position="152"/>
    </location>
    <ligand>
        <name>Zn(2+)</name>
        <dbReference type="ChEBI" id="CHEBI:29105"/>
        <label>2</label>
    </ligand>
</feature>
<dbReference type="Pfam" id="PF07969">
    <property type="entry name" value="Amidohydro_3"/>
    <property type="match status" value="1"/>
</dbReference>
<dbReference type="CDD" id="cd01317">
    <property type="entry name" value="DHOase_IIa"/>
    <property type="match status" value="1"/>
</dbReference>
<dbReference type="eggNOG" id="COG0044">
    <property type="taxonomic scope" value="Bacteria"/>
</dbReference>
<evidence type="ECO:0000313" key="7">
    <source>
        <dbReference type="EMBL" id="EEX78326.1"/>
    </source>
</evidence>
<comment type="function">
    <text evidence="3">Catalyzes the reversible cyclization of carbamoyl aspartate to dihydroorotate.</text>
</comment>
<feature type="domain" description="Dihydroorotase catalytic" evidence="5">
    <location>
        <begin position="49"/>
        <end position="236"/>
    </location>
</feature>
<dbReference type="GO" id="GO:0004038">
    <property type="term" value="F:allantoinase activity"/>
    <property type="evidence" value="ECO:0007669"/>
    <property type="project" value="TreeGrafter"/>
</dbReference>
<comment type="catalytic activity">
    <reaction evidence="3">
        <text>(S)-dihydroorotate + H2O = N-carbamoyl-L-aspartate + H(+)</text>
        <dbReference type="Rhea" id="RHEA:24296"/>
        <dbReference type="ChEBI" id="CHEBI:15377"/>
        <dbReference type="ChEBI" id="CHEBI:15378"/>
        <dbReference type="ChEBI" id="CHEBI:30864"/>
        <dbReference type="ChEBI" id="CHEBI:32814"/>
        <dbReference type="EC" id="3.5.2.3"/>
    </reaction>
</comment>
<dbReference type="PANTHER" id="PTHR43668:SF2">
    <property type="entry name" value="ALLANTOINASE"/>
    <property type="match status" value="1"/>
</dbReference>
<dbReference type="PANTHER" id="PTHR43668">
    <property type="entry name" value="ALLANTOINASE"/>
    <property type="match status" value="1"/>
</dbReference>
<comment type="caution">
    <text evidence="3">Lacks conserved residue(s) required for the propagation of feature annotation.</text>
</comment>
<feature type="binding site" evidence="3">
    <location>
        <position position="152"/>
    </location>
    <ligand>
        <name>Zn(2+)</name>
        <dbReference type="ChEBI" id="CHEBI:29105"/>
        <label>1</label>
    </ligand>
</feature>
<keyword evidence="2 3" id="KW-0665">Pyrimidine biosynthesis</keyword>
<accession>C9LS47</accession>
<gene>
    <name evidence="3" type="primary">pyrC</name>
    <name evidence="6" type="ordered locus">Selsp_0949</name>
    <name evidence="7" type="ORF">SELSPUOL_00268</name>
</gene>
<dbReference type="UniPathway" id="UPA00070">
    <property type="reaction ID" value="UER00117"/>
</dbReference>
<feature type="binding site" evidence="3">
    <location>
        <position position="179"/>
    </location>
    <ligand>
        <name>Zn(2+)</name>
        <dbReference type="ChEBI" id="CHEBI:29105"/>
        <label>2</label>
    </ligand>
</feature>
<dbReference type="GO" id="GO:0008270">
    <property type="term" value="F:zinc ion binding"/>
    <property type="evidence" value="ECO:0007669"/>
    <property type="project" value="UniProtKB-UniRule"/>
</dbReference>
<dbReference type="OrthoDB" id="9765462at2"/>
<evidence type="ECO:0000259" key="5">
    <source>
        <dbReference type="Pfam" id="PF12890"/>
    </source>
</evidence>
<feature type="domain" description="Amidohydrolase 3" evidence="4">
    <location>
        <begin position="343"/>
        <end position="421"/>
    </location>
</feature>
<feature type="binding site" evidence="3">
    <location>
        <position position="309"/>
    </location>
    <ligand>
        <name>substrate</name>
    </ligand>
</feature>